<dbReference type="PRINTS" id="PR00355">
    <property type="entry name" value="ADRENODOXIN"/>
</dbReference>
<evidence type="ECO:0000256" key="2">
    <source>
        <dbReference type="ARBA" id="ARBA00022714"/>
    </source>
</evidence>
<dbReference type="EMBL" id="BMHL01000002">
    <property type="protein sequence ID" value="GGC26972.1"/>
    <property type="molecule type" value="Genomic_DNA"/>
</dbReference>
<dbReference type="InterPro" id="IPR012675">
    <property type="entry name" value="Beta-grasp_dom_sf"/>
</dbReference>
<dbReference type="Gene3D" id="3.10.20.30">
    <property type="match status" value="1"/>
</dbReference>
<sequence>MPKITFVGADGTRTSIEESVGVSLMQAAINHGVPGIVGECGGACSCATCHIFVDEPWASRLAPPGDMEDAMLEATVEPRSPASRLGCQIEIANEIDGLQVRLPNRQI</sequence>
<evidence type="ECO:0000256" key="6">
    <source>
        <dbReference type="ARBA" id="ARBA00034078"/>
    </source>
</evidence>
<dbReference type="InterPro" id="IPR001055">
    <property type="entry name" value="Adrenodoxin-like"/>
</dbReference>
<protein>
    <submittedName>
        <fullName evidence="8">Ferredoxin</fullName>
    </submittedName>
</protein>
<comment type="similarity">
    <text evidence="1">Belongs to the adrenodoxin/putidaredoxin family.</text>
</comment>
<keyword evidence="3" id="KW-0479">Metal-binding</keyword>
<evidence type="ECO:0000256" key="1">
    <source>
        <dbReference type="ARBA" id="ARBA00010914"/>
    </source>
</evidence>
<evidence type="ECO:0000256" key="5">
    <source>
        <dbReference type="ARBA" id="ARBA00023014"/>
    </source>
</evidence>
<dbReference type="Pfam" id="PF00111">
    <property type="entry name" value="Fer2"/>
    <property type="match status" value="1"/>
</dbReference>
<dbReference type="PANTHER" id="PTHR23426">
    <property type="entry name" value="FERREDOXIN/ADRENODOXIN"/>
    <property type="match status" value="1"/>
</dbReference>
<dbReference type="InterPro" id="IPR001041">
    <property type="entry name" value="2Fe-2S_ferredoxin-type"/>
</dbReference>
<reference evidence="9" key="1">
    <citation type="journal article" date="2019" name="Int. J. Syst. Evol. Microbiol.">
        <title>The Global Catalogue of Microorganisms (GCM) 10K type strain sequencing project: providing services to taxonomists for standard genome sequencing and annotation.</title>
        <authorList>
            <consortium name="The Broad Institute Genomics Platform"/>
            <consortium name="The Broad Institute Genome Sequencing Center for Infectious Disease"/>
            <person name="Wu L."/>
            <person name="Ma J."/>
        </authorList>
    </citation>
    <scope>NUCLEOTIDE SEQUENCE [LARGE SCALE GENOMIC DNA]</scope>
    <source>
        <strain evidence="9">CGMCC 1.15103</strain>
    </source>
</reference>
<keyword evidence="5" id="KW-0411">Iron-sulfur</keyword>
<gene>
    <name evidence="8" type="primary">fdx</name>
    <name evidence="8" type="ORF">GCM10011400_11680</name>
</gene>
<evidence type="ECO:0000313" key="9">
    <source>
        <dbReference type="Proteomes" id="UP000602004"/>
    </source>
</evidence>
<keyword evidence="2" id="KW-0001">2Fe-2S</keyword>
<comment type="caution">
    <text evidence="8">The sequence shown here is derived from an EMBL/GenBank/DDBJ whole genome shotgun (WGS) entry which is preliminary data.</text>
</comment>
<dbReference type="PANTHER" id="PTHR23426:SF65">
    <property type="entry name" value="FERREDOXIN-2, MITOCHONDRIAL"/>
    <property type="match status" value="1"/>
</dbReference>
<dbReference type="SUPFAM" id="SSF54292">
    <property type="entry name" value="2Fe-2S ferredoxin-like"/>
    <property type="match status" value="1"/>
</dbReference>
<evidence type="ECO:0000256" key="3">
    <source>
        <dbReference type="ARBA" id="ARBA00022723"/>
    </source>
</evidence>
<dbReference type="InterPro" id="IPR036010">
    <property type="entry name" value="2Fe-2S_ferredoxin-like_sf"/>
</dbReference>
<dbReference type="InterPro" id="IPR018298">
    <property type="entry name" value="Adrenodoxin_Fe-S_BS"/>
</dbReference>
<dbReference type="PROSITE" id="PS51085">
    <property type="entry name" value="2FE2S_FER_2"/>
    <property type="match status" value="1"/>
</dbReference>
<keyword evidence="4" id="KW-0408">Iron</keyword>
<organism evidence="8 9">
    <name type="scientific">Paraburkholderia caffeinilytica</name>
    <dbReference type="NCBI Taxonomy" id="1761016"/>
    <lineage>
        <taxon>Bacteria</taxon>
        <taxon>Pseudomonadati</taxon>
        <taxon>Pseudomonadota</taxon>
        <taxon>Betaproteobacteria</taxon>
        <taxon>Burkholderiales</taxon>
        <taxon>Burkholderiaceae</taxon>
        <taxon>Paraburkholderia</taxon>
    </lineage>
</organism>
<dbReference type="Proteomes" id="UP000602004">
    <property type="component" value="Unassembled WGS sequence"/>
</dbReference>
<dbReference type="RefSeq" id="WP_115782992.1">
    <property type="nucleotide sequence ID" value="NZ_BMHL01000002.1"/>
</dbReference>
<dbReference type="PROSITE" id="PS00814">
    <property type="entry name" value="ADX"/>
    <property type="match status" value="1"/>
</dbReference>
<evidence type="ECO:0000256" key="4">
    <source>
        <dbReference type="ARBA" id="ARBA00023004"/>
    </source>
</evidence>
<dbReference type="CDD" id="cd00207">
    <property type="entry name" value="fer2"/>
    <property type="match status" value="1"/>
</dbReference>
<comment type="cofactor">
    <cofactor evidence="6">
        <name>[2Fe-2S] cluster</name>
        <dbReference type="ChEBI" id="CHEBI:190135"/>
    </cofactor>
</comment>
<proteinExistence type="inferred from homology"/>
<keyword evidence="9" id="KW-1185">Reference proteome</keyword>
<evidence type="ECO:0000259" key="7">
    <source>
        <dbReference type="PROSITE" id="PS51085"/>
    </source>
</evidence>
<evidence type="ECO:0000313" key="8">
    <source>
        <dbReference type="EMBL" id="GGC26972.1"/>
    </source>
</evidence>
<feature type="domain" description="2Fe-2S ferredoxin-type" evidence="7">
    <location>
        <begin position="2"/>
        <end position="106"/>
    </location>
</feature>
<name>A0ABQ1LME5_9BURK</name>
<accession>A0ABQ1LME5</accession>